<dbReference type="PANTHER" id="PTHR34308">
    <property type="entry name" value="COBALAMIN BIOSYNTHESIS PROTEIN CBIB"/>
    <property type="match status" value="1"/>
</dbReference>
<evidence type="ECO:0000256" key="9">
    <source>
        <dbReference type="HAMAP-Rule" id="MF_00024"/>
    </source>
</evidence>
<comment type="caution">
    <text evidence="9">Lacks conserved residue(s) required for the propagation of feature annotation.</text>
</comment>
<feature type="transmembrane region" description="Helical" evidence="9">
    <location>
        <begin position="157"/>
        <end position="174"/>
    </location>
</feature>
<organism evidence="10 11">
    <name type="scientific">Paracerasibacillus soli</name>
    <dbReference type="NCBI Taxonomy" id="480284"/>
    <lineage>
        <taxon>Bacteria</taxon>
        <taxon>Bacillati</taxon>
        <taxon>Bacillota</taxon>
        <taxon>Bacilli</taxon>
        <taxon>Bacillales</taxon>
        <taxon>Bacillaceae</taxon>
        <taxon>Paracerasibacillus</taxon>
    </lineage>
</organism>
<evidence type="ECO:0000256" key="2">
    <source>
        <dbReference type="ARBA" id="ARBA00004953"/>
    </source>
</evidence>
<dbReference type="HAMAP" id="MF_00024">
    <property type="entry name" value="CobD_CbiB"/>
    <property type="match status" value="1"/>
</dbReference>
<sequence>MNHFLAILLAYIIDFIVGDPKQWPHPVKWFGKFIHYFDGKLNKGSYRKQKGILMVVLIICTVFVLSMVITFVSYQLHPVFGIIVEATLIATTIAQTSLREAALEVVEPLKKQDIHEARNKLSYIVGRDTEHLSERELIRGTVETVAENTSDGITAPLFWSFLGGAPLALVYRAVNTCDSMVGYRNDKYENFGWASAKLDDILNWIPARLTGLIMMIVMRPQESSLRAALSILFRDASKHHSPNSGWGEAAIAAILGVQLGGTNTYQGKKSQSPLIGEPSTNLQVKHILKTITIMHRTVFLFLVFMLIGGMIIELATTWI</sequence>
<accession>A0ABU5CMW9</accession>
<dbReference type="EMBL" id="JAWDIQ010000001">
    <property type="protein sequence ID" value="MDY0407686.1"/>
    <property type="molecule type" value="Genomic_DNA"/>
</dbReference>
<evidence type="ECO:0000256" key="8">
    <source>
        <dbReference type="ARBA" id="ARBA00023136"/>
    </source>
</evidence>
<comment type="caution">
    <text evidence="10">The sequence shown here is derived from an EMBL/GenBank/DDBJ whole genome shotgun (WGS) entry which is preliminary data.</text>
</comment>
<keyword evidence="7 9" id="KW-1133">Transmembrane helix</keyword>
<evidence type="ECO:0000313" key="10">
    <source>
        <dbReference type="EMBL" id="MDY0407686.1"/>
    </source>
</evidence>
<keyword evidence="8 9" id="KW-0472">Membrane</keyword>
<evidence type="ECO:0000256" key="5">
    <source>
        <dbReference type="ARBA" id="ARBA00022573"/>
    </source>
</evidence>
<name>A0ABU5CMW9_9BACI</name>
<evidence type="ECO:0000256" key="7">
    <source>
        <dbReference type="ARBA" id="ARBA00022989"/>
    </source>
</evidence>
<evidence type="ECO:0000256" key="1">
    <source>
        <dbReference type="ARBA" id="ARBA00004651"/>
    </source>
</evidence>
<comment type="similarity">
    <text evidence="3 9">Belongs to the CobD/CbiB family.</text>
</comment>
<evidence type="ECO:0000256" key="3">
    <source>
        <dbReference type="ARBA" id="ARBA00006263"/>
    </source>
</evidence>
<evidence type="ECO:0000256" key="6">
    <source>
        <dbReference type="ARBA" id="ARBA00022692"/>
    </source>
</evidence>
<comment type="pathway">
    <text evidence="2 9">Cofactor biosynthesis; adenosylcobalamin biosynthesis.</text>
</comment>
<evidence type="ECO:0000256" key="4">
    <source>
        <dbReference type="ARBA" id="ARBA00022475"/>
    </source>
</evidence>
<gene>
    <name evidence="10" type="primary">cbiB</name>
    <name evidence="9" type="synonym">cobD</name>
    <name evidence="10" type="ORF">RWD45_02525</name>
</gene>
<evidence type="ECO:0000313" key="11">
    <source>
        <dbReference type="Proteomes" id="UP001275315"/>
    </source>
</evidence>
<dbReference type="Proteomes" id="UP001275315">
    <property type="component" value="Unassembled WGS sequence"/>
</dbReference>
<dbReference type="Pfam" id="PF03186">
    <property type="entry name" value="CobD_Cbib"/>
    <property type="match status" value="1"/>
</dbReference>
<keyword evidence="6 9" id="KW-0812">Transmembrane</keyword>
<comment type="subcellular location">
    <subcellularLocation>
        <location evidence="1 9">Cell membrane</location>
        <topology evidence="1 9">Multi-pass membrane protein</topology>
    </subcellularLocation>
</comment>
<feature type="transmembrane region" description="Helical" evidence="9">
    <location>
        <begin position="51"/>
        <end position="72"/>
    </location>
</feature>
<dbReference type="RefSeq" id="WP_320378479.1">
    <property type="nucleotide sequence ID" value="NZ_JAWDIQ010000001.1"/>
</dbReference>
<keyword evidence="11" id="KW-1185">Reference proteome</keyword>
<keyword evidence="5 9" id="KW-0169">Cobalamin biosynthesis</keyword>
<comment type="function">
    <text evidence="9">Converts cobyric acid to cobinamide by the addition of aminopropanol on the F carboxylic group.</text>
</comment>
<proteinExistence type="inferred from homology"/>
<reference evidence="10 11" key="1">
    <citation type="submission" date="2023-10" db="EMBL/GenBank/DDBJ databases">
        <title>Virgibacillus soli CC-YMP-6 genome.</title>
        <authorList>
            <person name="Miliotis G."/>
            <person name="Sengupta P."/>
            <person name="Hameed A."/>
            <person name="Chuvochina M."/>
            <person name="Mcdonagh F."/>
            <person name="Simpson A.C."/>
            <person name="Singh N.K."/>
            <person name="Rekha P.D."/>
            <person name="Raman K."/>
            <person name="Hugenholtz P."/>
            <person name="Venkateswaran K."/>
        </authorList>
    </citation>
    <scope>NUCLEOTIDE SEQUENCE [LARGE SCALE GENOMIC DNA]</scope>
    <source>
        <strain evidence="10 11">CC-YMP-6</strain>
    </source>
</reference>
<dbReference type="InterPro" id="IPR004485">
    <property type="entry name" value="Cobalamin_biosynth_CobD/CbiB"/>
</dbReference>
<dbReference type="PANTHER" id="PTHR34308:SF1">
    <property type="entry name" value="COBALAMIN BIOSYNTHESIS PROTEIN CBIB"/>
    <property type="match status" value="1"/>
</dbReference>
<feature type="transmembrane region" description="Helical" evidence="9">
    <location>
        <begin position="298"/>
        <end position="318"/>
    </location>
</feature>
<keyword evidence="4 9" id="KW-1003">Cell membrane</keyword>
<protein>
    <recommendedName>
        <fullName evidence="9">Cobalamin biosynthesis protein CobD</fullName>
    </recommendedName>
</protein>
<dbReference type="NCBIfam" id="TIGR00380">
    <property type="entry name" value="cobal_cbiB"/>
    <property type="match status" value="1"/>
</dbReference>